<keyword evidence="1" id="KW-0472">Membrane</keyword>
<proteinExistence type="predicted"/>
<dbReference type="KEGG" id="lby:Lbys_3551"/>
<name>E4RZ81_LEAB4</name>
<gene>
    <name evidence="2" type="ordered locus">Lbys_3551</name>
</gene>
<dbReference type="EMBL" id="CP002305">
    <property type="protein sequence ID" value="ADQ19199.1"/>
    <property type="molecule type" value="Genomic_DNA"/>
</dbReference>
<dbReference type="AlphaFoldDB" id="E4RZ81"/>
<keyword evidence="1" id="KW-0812">Transmembrane</keyword>
<feature type="transmembrane region" description="Helical" evidence="1">
    <location>
        <begin position="9"/>
        <end position="26"/>
    </location>
</feature>
<protein>
    <submittedName>
        <fullName evidence="2">Uncharacterized protein</fullName>
    </submittedName>
</protein>
<keyword evidence="1" id="KW-1133">Transmembrane helix</keyword>
<reference key="1">
    <citation type="submission" date="2010-11" db="EMBL/GenBank/DDBJ databases">
        <title>The complete genome of Leadbetterella byssophila DSM 17132.</title>
        <authorList>
            <consortium name="US DOE Joint Genome Institute (JGI-PGF)"/>
            <person name="Lucas S."/>
            <person name="Copeland A."/>
            <person name="Lapidus A."/>
            <person name="Glavina del Rio T."/>
            <person name="Dalin E."/>
            <person name="Tice H."/>
            <person name="Bruce D."/>
            <person name="Goodwin L."/>
            <person name="Pitluck S."/>
            <person name="Kyrpides N."/>
            <person name="Mavromatis K."/>
            <person name="Ivanova N."/>
            <person name="Teshima H."/>
            <person name="Brettin T."/>
            <person name="Detter J.C."/>
            <person name="Han C."/>
            <person name="Tapia R."/>
            <person name="Land M."/>
            <person name="Hauser L."/>
            <person name="Markowitz V."/>
            <person name="Cheng J.-F."/>
            <person name="Hugenholtz P."/>
            <person name="Woyke T."/>
            <person name="Wu D."/>
            <person name="Tindall B."/>
            <person name="Pomrenke H.G."/>
            <person name="Brambilla E."/>
            <person name="Klenk H.-P."/>
            <person name="Eisen J.A."/>
        </authorList>
    </citation>
    <scope>NUCLEOTIDE SEQUENCE [LARGE SCALE GENOMIC DNA]</scope>
    <source>
        <strain>DSM 17132</strain>
    </source>
</reference>
<evidence type="ECO:0000313" key="2">
    <source>
        <dbReference type="EMBL" id="ADQ19199.1"/>
    </source>
</evidence>
<organism evidence="2 3">
    <name type="scientific">Leadbetterella byssophila (strain DSM 17132 / JCM 16389 / KACC 11308 / NBRC 106382 / 4M15)</name>
    <dbReference type="NCBI Taxonomy" id="649349"/>
    <lineage>
        <taxon>Bacteria</taxon>
        <taxon>Pseudomonadati</taxon>
        <taxon>Bacteroidota</taxon>
        <taxon>Cytophagia</taxon>
        <taxon>Cytophagales</taxon>
        <taxon>Leadbetterellaceae</taxon>
        <taxon>Leadbetterella</taxon>
    </lineage>
</organism>
<feature type="transmembrane region" description="Helical" evidence="1">
    <location>
        <begin position="38"/>
        <end position="56"/>
    </location>
</feature>
<reference evidence="2 3" key="2">
    <citation type="journal article" date="2011" name="Stand. Genomic Sci.">
        <title>Complete genome sequence of Leadbetterella byssophila type strain (4M15).</title>
        <authorList>
            <person name="Abt B."/>
            <person name="Teshima H."/>
            <person name="Lucas S."/>
            <person name="Lapidus A."/>
            <person name="Del Rio T.G."/>
            <person name="Nolan M."/>
            <person name="Tice H."/>
            <person name="Cheng J.F."/>
            <person name="Pitluck S."/>
            <person name="Liolios K."/>
            <person name="Pagani I."/>
            <person name="Ivanova N."/>
            <person name="Mavromatis K."/>
            <person name="Pati A."/>
            <person name="Tapia R."/>
            <person name="Han C."/>
            <person name="Goodwin L."/>
            <person name="Chen A."/>
            <person name="Palaniappan K."/>
            <person name="Land M."/>
            <person name="Hauser L."/>
            <person name="Chang Y.J."/>
            <person name="Jeffries C.D."/>
            <person name="Rohde M."/>
            <person name="Goker M."/>
            <person name="Tindall B.J."/>
            <person name="Detter J.C."/>
            <person name="Woyke T."/>
            <person name="Bristow J."/>
            <person name="Eisen J.A."/>
            <person name="Markowitz V."/>
            <person name="Hugenholtz P."/>
            <person name="Klenk H.P."/>
            <person name="Kyrpides N.C."/>
        </authorList>
    </citation>
    <scope>NUCLEOTIDE SEQUENCE [LARGE SCALE GENOMIC DNA]</scope>
    <source>
        <strain evidence="3">DSM 17132 / JCM 16389 / KACC 11308 / NBRC 106382 / 4M15</strain>
    </source>
</reference>
<dbReference type="HOGENOM" id="CLU_2935897_0_0_10"/>
<dbReference type="Proteomes" id="UP000007435">
    <property type="component" value="Chromosome"/>
</dbReference>
<sequence>MNRNTLNKIAAIVAIVCGVMLVSLLVLTAPDLRPQTVITWKFVMGFLFIAIGIFALRVKR</sequence>
<evidence type="ECO:0000313" key="3">
    <source>
        <dbReference type="Proteomes" id="UP000007435"/>
    </source>
</evidence>
<evidence type="ECO:0000256" key="1">
    <source>
        <dbReference type="SAM" id="Phobius"/>
    </source>
</evidence>
<keyword evidence="3" id="KW-1185">Reference proteome</keyword>
<accession>E4RZ81</accession>
<dbReference type="RefSeq" id="WP_013410220.1">
    <property type="nucleotide sequence ID" value="NC_014655.1"/>
</dbReference>
<dbReference type="STRING" id="649349.Lbys_3551"/>